<gene>
    <name evidence="1" type="ORF">BEI59_10775</name>
</gene>
<accession>A0A1E3UJC3</accession>
<dbReference type="EMBL" id="MEHA01000006">
    <property type="protein sequence ID" value="ODR52507.1"/>
    <property type="molecule type" value="Genomic_DNA"/>
</dbReference>
<dbReference type="OrthoDB" id="9800974at2"/>
<comment type="caution">
    <text evidence="1">The sequence shown here is derived from an EMBL/GenBank/DDBJ whole genome shotgun (WGS) entry which is preliminary data.</text>
</comment>
<proteinExistence type="predicted"/>
<evidence type="ECO:0000313" key="1">
    <source>
        <dbReference type="EMBL" id="ODR52507.1"/>
    </source>
</evidence>
<dbReference type="RefSeq" id="WP_069431576.1">
    <property type="nucleotide sequence ID" value="NZ_MEHA01000006.1"/>
</dbReference>
<dbReference type="Gene3D" id="3.20.20.80">
    <property type="entry name" value="Glycosidases"/>
    <property type="match status" value="1"/>
</dbReference>
<protein>
    <recommendedName>
        <fullName evidence="3">Glycoside hydrolase family 42 N-terminal domain-containing protein</fullName>
    </recommendedName>
</protein>
<sequence length="471" mass="53986">MSFAEVKKVNGSPALVIDGRAYPPIAMTTRFHKPEYIKRLGESGLKVFFLMTNTDWLRPGRDYTDEQGIQRHEPGGMEAFVRNAETLLAEVPDAYIIVRIGLHPPVDWMEANRDELITYQDGSHEPAILSSEVHKDEIPGMYSFASGKWQEAAGKALKEFCDKVDSLSFADRVIGYFLAAGGTSEWYPVNVLCDRGKNKYGDFSPSFVKFYGEFLKKRYGTEEKLKKAWKKEDASFEKPIIPNVQEQYFIFMEEGIMDAMKYYESAERIIGKNIDMDAEKAANLGVFLNMKDYRYVADFYDAFHEATAEAIIYFAKLLKERYAGKIVGAFYGSYGCTDFFNSSTATSTLPILDSGYVDFLAAPGVYNNREPGGSVAQREMQDSFRLRGQMFVAEEDSRTHLEDSFYRDAMGLYDVRDSIVTLKRDFARVLCEDIYAWWFDQHAEGGRYQHEEIYKLFRRQEEIAQFAYGLD</sequence>
<evidence type="ECO:0000313" key="2">
    <source>
        <dbReference type="Proteomes" id="UP000094271"/>
    </source>
</evidence>
<evidence type="ECO:0008006" key="3">
    <source>
        <dbReference type="Google" id="ProtNLM"/>
    </source>
</evidence>
<reference evidence="1 2" key="1">
    <citation type="submission" date="2016-08" db="EMBL/GenBank/DDBJ databases">
        <authorList>
            <person name="Seilhamer J.J."/>
        </authorList>
    </citation>
    <scope>NUCLEOTIDE SEQUENCE [LARGE SCALE GENOMIC DNA]</scope>
    <source>
        <strain evidence="1 2">NML150140-1</strain>
    </source>
</reference>
<organism evidence="1 2">
    <name type="scientific">Eisenbergiella tayi</name>
    <dbReference type="NCBI Taxonomy" id="1432052"/>
    <lineage>
        <taxon>Bacteria</taxon>
        <taxon>Bacillati</taxon>
        <taxon>Bacillota</taxon>
        <taxon>Clostridia</taxon>
        <taxon>Lachnospirales</taxon>
        <taxon>Lachnospiraceae</taxon>
        <taxon>Eisenbergiella</taxon>
    </lineage>
</organism>
<dbReference type="Proteomes" id="UP000094271">
    <property type="component" value="Unassembled WGS sequence"/>
</dbReference>
<name>A0A1E3UJC3_9FIRM</name>
<dbReference type="AlphaFoldDB" id="A0A1E3UJC3"/>